<evidence type="ECO:0000313" key="6">
    <source>
        <dbReference type="EMBL" id="MCD7471064.1"/>
    </source>
</evidence>
<name>A0ABS8TJI6_DATST</name>
<evidence type="ECO:0000313" key="7">
    <source>
        <dbReference type="Proteomes" id="UP000823775"/>
    </source>
</evidence>
<dbReference type="PANTHER" id="PTHR11010:SF38">
    <property type="entry name" value="LYSOSOMAL PRO-X CARBOXYPEPTIDASE"/>
    <property type="match status" value="1"/>
</dbReference>
<sequence>MSRSAIQNGSSKTHSLVATSTAPISMRPNISSRSSITSASLIYLRFHSVTYSIPKHWVAPPRVGPIFLYCGNEGDIEGFAANTGFVWEIAPRFGALVIFPEHGYYEESMPYGMLAAWMRLKYLHISIGALSSSAPLLRFEDLVPPETSITLSRMISGSVRLSFYL</sequence>
<keyword evidence="4" id="KW-0378">Hydrolase</keyword>
<keyword evidence="7" id="KW-1185">Reference proteome</keyword>
<keyword evidence="5" id="KW-0325">Glycoprotein</keyword>
<dbReference type="Pfam" id="PF05577">
    <property type="entry name" value="Peptidase_S28"/>
    <property type="match status" value="1"/>
</dbReference>
<protein>
    <submittedName>
        <fullName evidence="6">Uncharacterized protein</fullName>
    </submittedName>
</protein>
<evidence type="ECO:0000256" key="5">
    <source>
        <dbReference type="ARBA" id="ARBA00023180"/>
    </source>
</evidence>
<comment type="caution">
    <text evidence="6">The sequence shown here is derived from an EMBL/GenBank/DDBJ whole genome shotgun (WGS) entry which is preliminary data.</text>
</comment>
<keyword evidence="3" id="KW-0732">Signal</keyword>
<evidence type="ECO:0000256" key="1">
    <source>
        <dbReference type="ARBA" id="ARBA00011079"/>
    </source>
</evidence>
<dbReference type="Proteomes" id="UP000823775">
    <property type="component" value="Unassembled WGS sequence"/>
</dbReference>
<proteinExistence type="inferred from homology"/>
<organism evidence="6 7">
    <name type="scientific">Datura stramonium</name>
    <name type="common">Jimsonweed</name>
    <name type="synonym">Common thornapple</name>
    <dbReference type="NCBI Taxonomy" id="4076"/>
    <lineage>
        <taxon>Eukaryota</taxon>
        <taxon>Viridiplantae</taxon>
        <taxon>Streptophyta</taxon>
        <taxon>Embryophyta</taxon>
        <taxon>Tracheophyta</taxon>
        <taxon>Spermatophyta</taxon>
        <taxon>Magnoliopsida</taxon>
        <taxon>eudicotyledons</taxon>
        <taxon>Gunneridae</taxon>
        <taxon>Pentapetalae</taxon>
        <taxon>asterids</taxon>
        <taxon>lamiids</taxon>
        <taxon>Solanales</taxon>
        <taxon>Solanaceae</taxon>
        <taxon>Solanoideae</taxon>
        <taxon>Datureae</taxon>
        <taxon>Datura</taxon>
    </lineage>
</organism>
<evidence type="ECO:0000256" key="3">
    <source>
        <dbReference type="ARBA" id="ARBA00022729"/>
    </source>
</evidence>
<dbReference type="PANTHER" id="PTHR11010">
    <property type="entry name" value="PROTEASE S28 PRO-X CARBOXYPEPTIDASE-RELATED"/>
    <property type="match status" value="1"/>
</dbReference>
<dbReference type="Gene3D" id="3.40.50.1820">
    <property type="entry name" value="alpha/beta hydrolase"/>
    <property type="match status" value="2"/>
</dbReference>
<evidence type="ECO:0000256" key="2">
    <source>
        <dbReference type="ARBA" id="ARBA00022670"/>
    </source>
</evidence>
<dbReference type="InterPro" id="IPR008758">
    <property type="entry name" value="Peptidase_S28"/>
</dbReference>
<dbReference type="InterPro" id="IPR029058">
    <property type="entry name" value="AB_hydrolase_fold"/>
</dbReference>
<comment type="similarity">
    <text evidence="1">Belongs to the peptidase S28 family.</text>
</comment>
<reference evidence="6 7" key="1">
    <citation type="journal article" date="2021" name="BMC Genomics">
        <title>Datura genome reveals duplications of psychoactive alkaloid biosynthetic genes and high mutation rate following tissue culture.</title>
        <authorList>
            <person name="Rajewski A."/>
            <person name="Carter-House D."/>
            <person name="Stajich J."/>
            <person name="Litt A."/>
        </authorList>
    </citation>
    <scope>NUCLEOTIDE SEQUENCE [LARGE SCALE GENOMIC DNA]</scope>
    <source>
        <strain evidence="6">AR-01</strain>
    </source>
</reference>
<gene>
    <name evidence="6" type="ORF">HAX54_011344</name>
</gene>
<accession>A0ABS8TJI6</accession>
<keyword evidence="2" id="KW-0645">Protease</keyword>
<evidence type="ECO:0000256" key="4">
    <source>
        <dbReference type="ARBA" id="ARBA00022801"/>
    </source>
</evidence>
<dbReference type="EMBL" id="JACEIK010001640">
    <property type="protein sequence ID" value="MCD7471064.1"/>
    <property type="molecule type" value="Genomic_DNA"/>
</dbReference>